<dbReference type="InterPro" id="IPR009929">
    <property type="entry name" value="T3SS_YscO"/>
</dbReference>
<sequence>MPLNALVQIKQRRLQRAEREAQRQRTQLQAAQADKARCMAAHLAFQRDAREEQQRLFAEHVGQLTDRRALQHWHRQVGLLGAHEARLRAEVMVCEDALAQQHTAHVQAQAKLAQARQEHDSFSQLRDQANLRAARVAEHRQELELEECVLQGGGRP</sequence>
<name>A0ABX8NR06_9PSED</name>
<dbReference type="EMBL" id="CP077077">
    <property type="protein sequence ID" value="QXH58434.1"/>
    <property type="molecule type" value="Genomic_DNA"/>
</dbReference>
<feature type="coiled-coil region" evidence="1">
    <location>
        <begin position="98"/>
        <end position="146"/>
    </location>
</feature>
<dbReference type="Pfam" id="PF07321">
    <property type="entry name" value="YscO"/>
    <property type="match status" value="1"/>
</dbReference>
<keyword evidence="1" id="KW-0175">Coiled coil</keyword>
<proteinExistence type="predicted"/>
<evidence type="ECO:0000313" key="2">
    <source>
        <dbReference type="EMBL" id="QXH58434.1"/>
    </source>
</evidence>
<evidence type="ECO:0000256" key="1">
    <source>
        <dbReference type="SAM" id="Coils"/>
    </source>
</evidence>
<organism evidence="2 3">
    <name type="scientific">Pseudomonas maumuensis</name>
    <dbReference type="NCBI Taxonomy" id="2842354"/>
    <lineage>
        <taxon>Bacteria</taxon>
        <taxon>Pseudomonadati</taxon>
        <taxon>Pseudomonadota</taxon>
        <taxon>Gammaproteobacteria</taxon>
        <taxon>Pseudomonadales</taxon>
        <taxon>Pseudomonadaceae</taxon>
        <taxon>Pseudomonas</taxon>
    </lineage>
</organism>
<dbReference type="Proteomes" id="UP000824010">
    <property type="component" value="Chromosome"/>
</dbReference>
<protein>
    <submittedName>
        <fullName evidence="2">Type III secretion protein</fullName>
    </submittedName>
</protein>
<keyword evidence="3" id="KW-1185">Reference proteome</keyword>
<feature type="coiled-coil region" evidence="1">
    <location>
        <begin position="7"/>
        <end position="34"/>
    </location>
</feature>
<gene>
    <name evidence="2" type="ORF">KSS90_09620</name>
</gene>
<accession>A0ABX8NR06</accession>
<reference evidence="2 3" key="1">
    <citation type="journal article" date="2021" name="Microorganisms">
        <title>The Ever-Expanding Pseudomonas Genus: Description of 43 New Species and Partition of the Pseudomonas putida Group.</title>
        <authorList>
            <person name="Girard L."/>
            <person name="Lood C."/>
            <person name="Hofte M."/>
            <person name="Vandamme P."/>
            <person name="Rokni-Zadeh H."/>
            <person name="van Noort V."/>
            <person name="Lavigne R."/>
            <person name="De Mot R."/>
        </authorList>
    </citation>
    <scope>NUCLEOTIDE SEQUENCE [LARGE SCALE GENOMIC DNA]</scope>
    <source>
        <strain evidence="2 3">COW77</strain>
    </source>
</reference>
<evidence type="ECO:0000313" key="3">
    <source>
        <dbReference type="Proteomes" id="UP000824010"/>
    </source>
</evidence>
<dbReference type="RefSeq" id="WP_217869164.1">
    <property type="nucleotide sequence ID" value="NZ_CP077077.1"/>
</dbReference>